<accession>A0AC35TTH2</accession>
<dbReference type="WBParaSite" id="RSKR_0000403000.1">
    <property type="protein sequence ID" value="RSKR_0000403000.1"/>
    <property type="gene ID" value="RSKR_0000403000"/>
</dbReference>
<proteinExistence type="predicted"/>
<evidence type="ECO:0000313" key="1">
    <source>
        <dbReference type="Proteomes" id="UP000095286"/>
    </source>
</evidence>
<reference evidence="2" key="1">
    <citation type="submission" date="2016-11" db="UniProtKB">
        <authorList>
            <consortium name="WormBaseParasite"/>
        </authorList>
    </citation>
    <scope>IDENTIFICATION</scope>
    <source>
        <strain evidence="2">KR3021</strain>
    </source>
</reference>
<evidence type="ECO:0000313" key="2">
    <source>
        <dbReference type="WBParaSite" id="RSKR_0000403000.1"/>
    </source>
</evidence>
<dbReference type="Proteomes" id="UP000095286">
    <property type="component" value="Unplaced"/>
</dbReference>
<name>A0AC35TTH2_9BILA</name>
<protein>
    <submittedName>
        <fullName evidence="2">Ion_trans_2 domain-containing protein</fullName>
    </submittedName>
</protein>
<sequence>MFGRKLSTAEDPNIFLGSTTRLNLPNRKNTLKQYHSSWYLKLKAFYDKYKLKTIAPFILLFLYSIIGAGIFYLIESDNEIALKQKEETFMEGLRNETFTRLKYIMNDEVISENSKLLSAKDIFGHFENQLLILKGERKLDWDYMGALFYVGSIVTTIGYGTIHTRTTAGQALTIVYSIIGIPLVLAILSQSGKTLTQFLSDCWIKYRMRLNRQKKKLIGSIGNKNGIVETVGNDNVDVESQSPSNLDQESMISERISRTIPIWLAFLVCIIWICFSAGLFCIWESKWSYFTSFYFMVCSLTTIGLGDVILDHPHMLILMFWLVIIGLSIVSMLLSVIQIKIEEWFYDLMLQIENECRRAMEEGDTDAYKCVEQIINEQPWWARYLAPHLMSEKQEEELDVVVEKYEKEILNINNKYIQTDYFDQDDIFSTVNDDETLQKTNDALNTNAVSSYRSANESFASIDDEVESKSSSTQIASEKEDNNSIADAASLPFDVCEAQLVSKIPRIDVTNCYVETCTQYSNDLCDKSIGMSIKDDDSSMAYIKNIDCATDAIEFIDDISYTNKSIETSLMEELKEKKLKEWGTMTNFGTLEDGQTQTSIIENLDKCLSTNNLISFCDNTTDNALMPIMRAISINTEDNYFNGEDNFNEDKSQQTSITEDTKLSEMTVFYEDEINLMKEKLDMLESAHKSASMTNISIQCDSFASPIPESKTIGIETICLPNHNVSSMTLLTSAEIMELQSSLNHPPTTQLADKVDESTEIKKEGPKKHDLIVQTDDSYLKIARRLNEIRTQKGTSLKIVSAQPLSMRDVETQNKQSQGYIPPSERREYVRELKNKFRSSRSDNKDRSNTTLSKMKLSKSCQSREEDVLAATSTFKEVDNPLTITNRRKTLQTQKSLVPDRVHFSNETLDAPIDAVIEELIVPSSVLSYRRSSNLSAISSCGTDSYNSKAMTRSSSNCSLKSSLDDVTRERSRSIQQGKVGEYIKKHEIGISNPAIDRRNSLVTIVDMRDKSC</sequence>
<organism evidence="1 2">
    <name type="scientific">Rhabditophanes sp. KR3021</name>
    <dbReference type="NCBI Taxonomy" id="114890"/>
    <lineage>
        <taxon>Eukaryota</taxon>
        <taxon>Metazoa</taxon>
        <taxon>Ecdysozoa</taxon>
        <taxon>Nematoda</taxon>
        <taxon>Chromadorea</taxon>
        <taxon>Rhabditida</taxon>
        <taxon>Tylenchina</taxon>
        <taxon>Panagrolaimomorpha</taxon>
        <taxon>Strongyloidoidea</taxon>
        <taxon>Alloionematidae</taxon>
        <taxon>Rhabditophanes</taxon>
    </lineage>
</organism>